<keyword evidence="5 6" id="KW-0472">Membrane</keyword>
<dbReference type="AlphaFoldDB" id="A0A419R1Q5"/>
<dbReference type="InterPro" id="IPR042094">
    <property type="entry name" value="T2SS_GspF_sf"/>
</dbReference>
<evidence type="ECO:0000256" key="2">
    <source>
        <dbReference type="ARBA" id="ARBA00022475"/>
    </source>
</evidence>
<organism evidence="8 9">
    <name type="scientific">Tsuneonella suprasediminis</name>
    <dbReference type="NCBI Taxonomy" id="2306996"/>
    <lineage>
        <taxon>Bacteria</taxon>
        <taxon>Pseudomonadati</taxon>
        <taxon>Pseudomonadota</taxon>
        <taxon>Alphaproteobacteria</taxon>
        <taxon>Sphingomonadales</taxon>
        <taxon>Erythrobacteraceae</taxon>
        <taxon>Tsuneonella</taxon>
    </lineage>
</organism>
<sequence>MTSEFVRFFILLAVFASIFLIGQAILRVTVDKTARSRAVNKRLELIAKGVEREDVVSYLRKNHPASGGYGDGMIGRATGSFRRNLMMAGVPLDVNRSLMLMGLLFAIIVLLLFLLAWSWNIPIGFGSVQIVLAFAGAAAVGLPVFVMSFLAQRRRKKMQAQFPVALDIFVRALRSGHPVASAIRLLTEEMDDPIGSEFGLISDEVSYGADLTAALSAMAERWDLDDIRMFVVSLAVQSETGGNLAEILNNLSSVIRERASLYLKVRALSSEGRMTGWLLSVLPVIAFVMLFSMNPAFYLDVATDPVFYIGFPLLVGWYFVGVFAIRRMIDLKV</sequence>
<dbReference type="EMBL" id="RAHJ01000018">
    <property type="protein sequence ID" value="RJX67890.1"/>
    <property type="molecule type" value="Genomic_DNA"/>
</dbReference>
<keyword evidence="2" id="KW-1003">Cell membrane</keyword>
<evidence type="ECO:0000256" key="4">
    <source>
        <dbReference type="ARBA" id="ARBA00022989"/>
    </source>
</evidence>
<dbReference type="GO" id="GO:0005886">
    <property type="term" value="C:plasma membrane"/>
    <property type="evidence" value="ECO:0007669"/>
    <property type="project" value="UniProtKB-SubCell"/>
</dbReference>
<dbReference type="Proteomes" id="UP000284322">
    <property type="component" value="Unassembled WGS sequence"/>
</dbReference>
<evidence type="ECO:0000256" key="1">
    <source>
        <dbReference type="ARBA" id="ARBA00004651"/>
    </source>
</evidence>
<evidence type="ECO:0000256" key="3">
    <source>
        <dbReference type="ARBA" id="ARBA00022692"/>
    </source>
</evidence>
<evidence type="ECO:0000256" key="5">
    <source>
        <dbReference type="ARBA" id="ARBA00023136"/>
    </source>
</evidence>
<proteinExistence type="predicted"/>
<name>A0A419R1Q5_9SPHN</name>
<evidence type="ECO:0000313" key="8">
    <source>
        <dbReference type="EMBL" id="RJX67890.1"/>
    </source>
</evidence>
<gene>
    <name evidence="8" type="ORF">D6858_07990</name>
</gene>
<dbReference type="OrthoDB" id="9803381at2"/>
<keyword evidence="9" id="KW-1185">Reference proteome</keyword>
<accession>A0A419R1Q5</accession>
<feature type="transmembrane region" description="Helical" evidence="6">
    <location>
        <begin position="97"/>
        <end position="118"/>
    </location>
</feature>
<evidence type="ECO:0000259" key="7">
    <source>
        <dbReference type="Pfam" id="PF00482"/>
    </source>
</evidence>
<evidence type="ECO:0000256" key="6">
    <source>
        <dbReference type="SAM" id="Phobius"/>
    </source>
</evidence>
<dbReference type="PANTHER" id="PTHR35007:SF1">
    <property type="entry name" value="PILUS ASSEMBLY PROTEIN"/>
    <property type="match status" value="1"/>
</dbReference>
<evidence type="ECO:0000313" key="9">
    <source>
        <dbReference type="Proteomes" id="UP000284322"/>
    </source>
</evidence>
<keyword evidence="4 6" id="KW-1133">Transmembrane helix</keyword>
<dbReference type="Gene3D" id="1.20.81.30">
    <property type="entry name" value="Type II secretion system (T2SS), domain F"/>
    <property type="match status" value="1"/>
</dbReference>
<dbReference type="RefSeq" id="WP_120108838.1">
    <property type="nucleotide sequence ID" value="NZ_RAHJ01000018.1"/>
</dbReference>
<comment type="caution">
    <text evidence="8">The sequence shown here is derived from an EMBL/GenBank/DDBJ whole genome shotgun (WGS) entry which is preliminary data.</text>
</comment>
<feature type="transmembrane region" description="Helical" evidence="6">
    <location>
        <begin position="305"/>
        <end position="325"/>
    </location>
</feature>
<feature type="transmembrane region" description="Helical" evidence="6">
    <location>
        <begin position="130"/>
        <end position="151"/>
    </location>
</feature>
<comment type="subcellular location">
    <subcellularLocation>
        <location evidence="1">Cell membrane</location>
        <topology evidence="1">Multi-pass membrane protein</topology>
    </subcellularLocation>
</comment>
<feature type="domain" description="Type II secretion system protein GspF" evidence="7">
    <location>
        <begin position="166"/>
        <end position="290"/>
    </location>
</feature>
<reference evidence="8 9" key="1">
    <citation type="submission" date="2018-09" db="EMBL/GenBank/DDBJ databases">
        <title>Altererythrobacter sp.Ery1 and Ery12, the genome sequencing of novel strains in genus Alterythrobacter.</title>
        <authorList>
            <person name="Cheng H."/>
            <person name="Wu Y.-H."/>
            <person name="Fang C."/>
            <person name="Xu X.-W."/>
        </authorList>
    </citation>
    <scope>NUCLEOTIDE SEQUENCE [LARGE SCALE GENOMIC DNA]</scope>
    <source>
        <strain evidence="8 9">Ery12</strain>
    </source>
</reference>
<dbReference type="PANTHER" id="PTHR35007">
    <property type="entry name" value="INTEGRAL MEMBRANE PROTEIN-RELATED"/>
    <property type="match status" value="1"/>
</dbReference>
<dbReference type="InterPro" id="IPR018076">
    <property type="entry name" value="T2SS_GspF_dom"/>
</dbReference>
<keyword evidence="3 6" id="KW-0812">Transmembrane</keyword>
<protein>
    <submittedName>
        <fullName evidence="8">Secretion system protein</fullName>
    </submittedName>
</protein>
<dbReference type="Pfam" id="PF00482">
    <property type="entry name" value="T2SSF"/>
    <property type="match status" value="1"/>
</dbReference>
<feature type="transmembrane region" description="Helical" evidence="6">
    <location>
        <begin position="6"/>
        <end position="26"/>
    </location>
</feature>
<feature type="transmembrane region" description="Helical" evidence="6">
    <location>
        <begin position="274"/>
        <end position="293"/>
    </location>
</feature>